<sequence length="72" mass="8125">MATKQKHTNRAKATIWNKSLRIDTEGSIPSVAITTFTMINTLEGMERTLAQMQAHFQERQAREANHADVQAV</sequence>
<reference evidence="1" key="1">
    <citation type="submission" date="2017-12" db="EMBL/GenBank/DDBJ databases">
        <title>Genome sequencing and analysis.</title>
        <authorList>
            <person name="Huang Y.-T."/>
        </authorList>
    </citation>
    <scope>NUCLEOTIDE SEQUENCE</scope>
    <source>
        <strain evidence="1">VGH116</strain>
    </source>
</reference>
<name>A0A8I0PYZ1_MORMO</name>
<accession>A0A8I0PYZ1</accession>
<evidence type="ECO:0000313" key="1">
    <source>
        <dbReference type="EMBL" id="MBE8611495.1"/>
    </source>
</evidence>
<evidence type="ECO:0000313" key="2">
    <source>
        <dbReference type="Proteomes" id="UP000650477"/>
    </source>
</evidence>
<proteinExistence type="predicted"/>
<comment type="caution">
    <text evidence="1">The sequence shown here is derived from an EMBL/GenBank/DDBJ whole genome shotgun (WGS) entry which is preliminary data.</text>
</comment>
<dbReference type="Proteomes" id="UP000650477">
    <property type="component" value="Unassembled WGS sequence"/>
</dbReference>
<dbReference type="AlphaFoldDB" id="A0A8I0PYZ1"/>
<organism evidence="1 2">
    <name type="scientific">Morganella morganii</name>
    <name type="common">Proteus morganii</name>
    <dbReference type="NCBI Taxonomy" id="582"/>
    <lineage>
        <taxon>Bacteria</taxon>
        <taxon>Pseudomonadati</taxon>
        <taxon>Pseudomonadota</taxon>
        <taxon>Gammaproteobacteria</taxon>
        <taxon>Enterobacterales</taxon>
        <taxon>Morganellaceae</taxon>
        <taxon>Morganella</taxon>
    </lineage>
</organism>
<dbReference type="RefSeq" id="WP_193829456.1">
    <property type="nucleotide sequence ID" value="NZ_PKLF01000003.1"/>
</dbReference>
<protein>
    <submittedName>
        <fullName evidence="1">Uncharacterized protein</fullName>
    </submittedName>
</protein>
<gene>
    <name evidence="1" type="ORF">CYG68_03580</name>
</gene>
<dbReference type="EMBL" id="PKLF01000003">
    <property type="protein sequence ID" value="MBE8611495.1"/>
    <property type="molecule type" value="Genomic_DNA"/>
</dbReference>